<dbReference type="PROSITE" id="PS50929">
    <property type="entry name" value="ABC_TM1F"/>
    <property type="match status" value="2"/>
</dbReference>
<dbReference type="InterPro" id="IPR011527">
    <property type="entry name" value="ABC1_TM_dom"/>
</dbReference>
<dbReference type="PROSITE" id="PS50893">
    <property type="entry name" value="ABC_TRANSPORTER_2"/>
    <property type="match status" value="2"/>
</dbReference>
<dbReference type="Pfam" id="PF00005">
    <property type="entry name" value="ABC_tran"/>
    <property type="match status" value="2"/>
</dbReference>
<evidence type="ECO:0000256" key="8">
    <source>
        <dbReference type="ARBA" id="ARBA00023136"/>
    </source>
</evidence>
<dbReference type="InterPro" id="IPR003439">
    <property type="entry name" value="ABC_transporter-like_ATP-bd"/>
</dbReference>
<feature type="transmembrane region" description="Helical" evidence="9">
    <location>
        <begin position="249"/>
        <end position="269"/>
    </location>
</feature>
<feature type="domain" description="ABC transporter" evidence="10">
    <location>
        <begin position="1307"/>
        <end position="1563"/>
    </location>
</feature>
<dbReference type="Pfam" id="PF00664">
    <property type="entry name" value="ABC_membrane"/>
    <property type="match status" value="2"/>
</dbReference>
<keyword evidence="7 9" id="KW-1133">Transmembrane helix</keyword>
<accession>A0AAV2TSC6</accession>
<evidence type="ECO:0000259" key="11">
    <source>
        <dbReference type="PROSITE" id="PS50929"/>
    </source>
</evidence>
<keyword evidence="6" id="KW-0067">ATP-binding</keyword>
<dbReference type="GO" id="GO:0016020">
    <property type="term" value="C:membrane"/>
    <property type="evidence" value="ECO:0007669"/>
    <property type="project" value="UniProtKB-SubCell"/>
</dbReference>
<keyword evidence="8 9" id="KW-0472">Membrane</keyword>
<dbReference type="SUPFAM" id="SSF52540">
    <property type="entry name" value="P-loop containing nucleoside triphosphate hydrolases"/>
    <property type="match status" value="2"/>
</dbReference>
<comment type="subcellular location">
    <subcellularLocation>
        <location evidence="1">Membrane</location>
        <topology evidence="1">Multi-pass membrane protein</topology>
    </subcellularLocation>
</comment>
<feature type="transmembrane region" description="Helical" evidence="9">
    <location>
        <begin position="1075"/>
        <end position="1093"/>
    </location>
</feature>
<dbReference type="FunFam" id="3.40.50.300:FF:000997">
    <property type="entry name" value="Multidrug resistance-associated protein 1"/>
    <property type="match status" value="1"/>
</dbReference>
<proteinExistence type="predicted"/>
<protein>
    <submittedName>
        <fullName evidence="12">Uncharacterized protein</fullName>
    </submittedName>
</protein>
<evidence type="ECO:0000256" key="7">
    <source>
        <dbReference type="ARBA" id="ARBA00022989"/>
    </source>
</evidence>
<evidence type="ECO:0000256" key="9">
    <source>
        <dbReference type="SAM" id="Phobius"/>
    </source>
</evidence>
<dbReference type="PANTHER" id="PTHR24223">
    <property type="entry name" value="ATP-BINDING CASSETTE SUB-FAMILY C"/>
    <property type="match status" value="1"/>
</dbReference>
<dbReference type="Gene3D" id="1.20.1560.10">
    <property type="entry name" value="ABC transporter type 1, transmembrane domain"/>
    <property type="match status" value="2"/>
</dbReference>
<evidence type="ECO:0000256" key="3">
    <source>
        <dbReference type="ARBA" id="ARBA00022692"/>
    </source>
</evidence>
<dbReference type="GO" id="GO:0005524">
    <property type="term" value="F:ATP binding"/>
    <property type="evidence" value="ECO:0007669"/>
    <property type="project" value="UniProtKB-KW"/>
</dbReference>
<organism evidence="12 13">
    <name type="scientific">Calicophoron daubneyi</name>
    <name type="common">Rumen fluke</name>
    <name type="synonym">Paramphistomum daubneyi</name>
    <dbReference type="NCBI Taxonomy" id="300641"/>
    <lineage>
        <taxon>Eukaryota</taxon>
        <taxon>Metazoa</taxon>
        <taxon>Spiralia</taxon>
        <taxon>Lophotrochozoa</taxon>
        <taxon>Platyhelminthes</taxon>
        <taxon>Trematoda</taxon>
        <taxon>Digenea</taxon>
        <taxon>Plagiorchiida</taxon>
        <taxon>Pronocephalata</taxon>
        <taxon>Paramphistomoidea</taxon>
        <taxon>Paramphistomidae</taxon>
        <taxon>Calicophoron</taxon>
    </lineage>
</organism>
<feature type="transmembrane region" description="Helical" evidence="9">
    <location>
        <begin position="366"/>
        <end position="387"/>
    </location>
</feature>
<dbReference type="SMART" id="SM00382">
    <property type="entry name" value="AAA"/>
    <property type="match status" value="2"/>
</dbReference>
<keyword evidence="2" id="KW-0813">Transport</keyword>
<evidence type="ECO:0000256" key="2">
    <source>
        <dbReference type="ARBA" id="ARBA00022448"/>
    </source>
</evidence>
<dbReference type="Proteomes" id="UP001497525">
    <property type="component" value="Unassembled WGS sequence"/>
</dbReference>
<feature type="domain" description="ABC transporter" evidence="10">
    <location>
        <begin position="590"/>
        <end position="827"/>
    </location>
</feature>
<dbReference type="InterPro" id="IPR017871">
    <property type="entry name" value="ABC_transporter-like_CS"/>
</dbReference>
<dbReference type="FunFam" id="3.40.50.300:FF:000163">
    <property type="entry name" value="Multidrug resistance-associated protein member 4"/>
    <property type="match status" value="1"/>
</dbReference>
<dbReference type="GO" id="GO:0140359">
    <property type="term" value="F:ABC-type transporter activity"/>
    <property type="evidence" value="ECO:0007669"/>
    <property type="project" value="InterPro"/>
</dbReference>
<dbReference type="SUPFAM" id="SSF90123">
    <property type="entry name" value="ABC transporter transmembrane region"/>
    <property type="match status" value="2"/>
</dbReference>
<gene>
    <name evidence="12" type="ORF">CDAUBV1_LOCUS12346</name>
</gene>
<evidence type="ECO:0000256" key="6">
    <source>
        <dbReference type="ARBA" id="ARBA00022840"/>
    </source>
</evidence>
<dbReference type="Gene3D" id="3.40.50.300">
    <property type="entry name" value="P-loop containing nucleotide triphosphate hydrolases"/>
    <property type="match status" value="2"/>
</dbReference>
<feature type="transmembrane region" description="Helical" evidence="9">
    <location>
        <begin position="1186"/>
        <end position="1208"/>
    </location>
</feature>
<keyword evidence="5" id="KW-0547">Nucleotide-binding</keyword>
<keyword evidence="3 9" id="KW-0812">Transmembrane</keyword>
<feature type="transmembrane region" description="Helical" evidence="9">
    <location>
        <begin position="28"/>
        <end position="46"/>
    </location>
</feature>
<sequence>MEVACVEVLFMWLTKRQQRLGQIRSHTLFIYILLLFLTSIISIWKMCAEAAYPPSVANIWAKRIEYVSDCSFALIAFLLLIAHCFAPYGGISAQLKDEKACPELSATVPSFWLFSWLSGTVWDAYRGRIERPEDVFHVRPEDAVKRNYEKFMKCWDEVKKSLCDQSLPHKIITTDLKQNKANSHVEGIDPTAIGISQELSSDGLSGERNTPNAGAQADIELQGESELPSEENLSARHGLALGWALMRSFGGRLVVAALFLVVGDVFAYLQPPLLGFLLQFLASKDAPSWHGYVIAVGMFGSSVLEALLSQRGVYNCLTLGVTVRSALTSGIYRKALRLSAGSRTRYTTGRMTNLVSADVGRVMDMFMWSSLAGVAFIDLIFVAFLLWQQIGVASLAGLGYVILLLPINAFCMWLGEKCQNIAMKWKDKRMKCLSEMFAAIKVIKFYAWESAFADRVNKFRKHELKQLLGLNSVWSGMSVIDSTATTVTLLAVFLTYSWSLLFHEPKPIAKANQSAPIIQQFLNPERIFVSLTLFDLIREPLFSLPFALSTITLAYVSLKRIAGLLLSEELDESSTERTNFIGKGDSQAVIKFSNASYSWTSSGPLVLRNINLSVNRGWLVAIIGTVGSGKSSLLSACLGEMVRRSGSARICGTTAYVSQTAWIQQLSLKDNIIFKQCLGDPSAKEDEVASADSWYRKVISACALQPDIDQLSAGDETEIGERGVNLSGGQKQRVSLARAVYQNCDIYLLDDPLSAVDARVGQHLFEHVLGPNGLLKHKTRLLTTNSFHWLPFADLIVVLDEHGQIMQSGTYQEVFREKSGPFGEYLAKLDQKAEPTKEKGDYNPSKMEENEQTLVLSNAWKEGEMDLDSKVRRRLCSESLSARGSCTDLDLSSTASEQNIDRKRFVSDEEIMQGHVSWTAYMNYIRSRRVSATFCFILFYGAFLASQVLSDYLLRWFVDDSEINSSKEALKNPTVLTNDTTRELHIENIRRRTVYYFTQYALAGLGQTVFMTIHVLLHIYSTMRVARIAHANLLTNVLHSTTAFFDRTPIGRVLNRFSSDIENVDHNIPGTFQDVVFGVGNTLLSLLVVVITLHPPGLGLVLIIPLLVLCAFILLVYLPSGRQARRLEAVSRSPVLVNFTETAALPLGGTVVRAFNRVESFTNKSDRLIDENAACAFLSRATNRWLSMNLTVANRLTMFAAIVFVVFYRKEMSVGLAGLLISYALEAAENFVWLARDLAVFETSAVSLERIHEYSNLEQEENWETGPDSPVPNSWPAPCPTVIFNKATVSYLPMKQTSQKNSCQKYLKSAADEQGREGDIVTALKSVDLVLGGKRSERRIGIVGRTGAGKSSLASSLFGLVDVKIDEEDRGLMEGDLAKRGPIIVDGIDISRVGLQEYRPRFSIIPQEPVLFSGTLQFNLDPFGKFSHEELWHALEAAHLADWARSERIGLEYECGEGGCNLSVGQRQLVCLARVCLSCGNRVRLLVLDEATAAMDPVTDRLVMQTVVGEQFRDATVIIIAHRLTTVMDVDKIVVLDHGEVVETGRPGDLLTNPDSWFSRMYKAGS</sequence>
<evidence type="ECO:0000256" key="5">
    <source>
        <dbReference type="ARBA" id="ARBA00022741"/>
    </source>
</evidence>
<dbReference type="InterPro" id="IPR027417">
    <property type="entry name" value="P-loop_NTPase"/>
</dbReference>
<dbReference type="InterPro" id="IPR036640">
    <property type="entry name" value="ABC1_TM_sf"/>
</dbReference>
<dbReference type="InterPro" id="IPR003593">
    <property type="entry name" value="AAA+_ATPase"/>
</dbReference>
<evidence type="ECO:0000256" key="4">
    <source>
        <dbReference type="ARBA" id="ARBA00022737"/>
    </source>
</evidence>
<name>A0AAV2TSC6_CALDB</name>
<reference evidence="12" key="1">
    <citation type="submission" date="2024-06" db="EMBL/GenBank/DDBJ databases">
        <authorList>
            <person name="Liu X."/>
            <person name="Lenzi L."/>
            <person name="Haldenby T S."/>
            <person name="Uol C."/>
        </authorList>
    </citation>
    <scope>NUCLEOTIDE SEQUENCE</scope>
</reference>
<evidence type="ECO:0000259" key="10">
    <source>
        <dbReference type="PROSITE" id="PS50893"/>
    </source>
</evidence>
<feature type="domain" description="ABC transmembrane type-1" evidence="11">
    <location>
        <begin position="937"/>
        <end position="1243"/>
    </location>
</feature>
<dbReference type="CDD" id="cd03250">
    <property type="entry name" value="ABCC_MRP_domain1"/>
    <property type="match status" value="1"/>
</dbReference>
<dbReference type="GO" id="GO:0016887">
    <property type="term" value="F:ATP hydrolysis activity"/>
    <property type="evidence" value="ECO:0007669"/>
    <property type="project" value="InterPro"/>
</dbReference>
<dbReference type="InterPro" id="IPR050173">
    <property type="entry name" value="ABC_transporter_C-like"/>
</dbReference>
<dbReference type="FunFam" id="1.20.1560.10:FF:000006">
    <property type="entry name" value="ATP-binding cassette, sub-family C (CFTR/MRP), member 9"/>
    <property type="match status" value="1"/>
</dbReference>
<feature type="transmembrane region" description="Helical" evidence="9">
    <location>
        <begin position="393"/>
        <end position="415"/>
    </location>
</feature>
<dbReference type="EMBL" id="CAXLJL010000445">
    <property type="protein sequence ID" value="CAL5137863.1"/>
    <property type="molecule type" value="Genomic_DNA"/>
</dbReference>
<feature type="transmembrane region" description="Helical" evidence="9">
    <location>
        <begin position="1000"/>
        <end position="1020"/>
    </location>
</feature>
<comment type="caution">
    <text evidence="12">The sequence shown here is derived from an EMBL/GenBank/DDBJ whole genome shotgun (WGS) entry which is preliminary data.</text>
</comment>
<feature type="transmembrane region" description="Helical" evidence="9">
    <location>
        <begin position="289"/>
        <end position="308"/>
    </location>
</feature>
<dbReference type="PANTHER" id="PTHR24223:SF415">
    <property type="entry name" value="FI20190P1"/>
    <property type="match status" value="1"/>
</dbReference>
<keyword evidence="4" id="KW-0677">Repeat</keyword>
<dbReference type="FunFam" id="1.20.1560.10:FF:000013">
    <property type="entry name" value="ABC transporter C family member 2"/>
    <property type="match status" value="1"/>
</dbReference>
<dbReference type="CDD" id="cd18595">
    <property type="entry name" value="ABC_6TM_MRP1_2_3_6_D1_like"/>
    <property type="match status" value="1"/>
</dbReference>
<feature type="domain" description="ABC transmembrane type-1" evidence="11">
    <location>
        <begin position="254"/>
        <end position="553"/>
    </location>
</feature>
<evidence type="ECO:0000313" key="12">
    <source>
        <dbReference type="EMBL" id="CAL5137863.1"/>
    </source>
</evidence>
<evidence type="ECO:0000256" key="1">
    <source>
        <dbReference type="ARBA" id="ARBA00004141"/>
    </source>
</evidence>
<evidence type="ECO:0000313" key="13">
    <source>
        <dbReference type="Proteomes" id="UP001497525"/>
    </source>
</evidence>
<dbReference type="PROSITE" id="PS00211">
    <property type="entry name" value="ABC_TRANSPORTER_1"/>
    <property type="match status" value="1"/>
</dbReference>
<feature type="transmembrane region" description="Helical" evidence="9">
    <location>
        <begin position="1099"/>
        <end position="1118"/>
    </location>
</feature>
<feature type="transmembrane region" description="Helical" evidence="9">
    <location>
        <begin position="930"/>
        <end position="949"/>
    </location>
</feature>
<feature type="transmembrane region" description="Helical" evidence="9">
    <location>
        <begin position="66"/>
        <end position="86"/>
    </location>
</feature>
<dbReference type="CDD" id="cd03244">
    <property type="entry name" value="ABCC_MRP_domain2"/>
    <property type="match status" value="1"/>
</dbReference>